<dbReference type="AlphaFoldDB" id="A0A914WK90"/>
<accession>A0A914WK90</accession>
<name>A0A914WK90_9BILA</name>
<reference evidence="3" key="1">
    <citation type="submission" date="2022-11" db="UniProtKB">
        <authorList>
            <consortium name="WormBaseParasite"/>
        </authorList>
    </citation>
    <scope>IDENTIFICATION</scope>
</reference>
<keyword evidence="2" id="KW-1185">Reference proteome</keyword>
<sequence>MLFMFEWRYLAWDNRSRSSGAERGPSLYCPSAVSSFILRRLSSISLSVGSSVVSMDGRFVVVLLALAATACAAPAADPEKVQLQQLQLNGKLKSIQEQLSQLQAQLKESEATSAVQPGPQIAGNPSKTEASVAGAVKAEVDPRLAQVDSRDENPEAAFVEGSMGQEEVYLPRPVPRQIGWQPMKRRVGWQPMKKAVGWQPFKRDEEGAPFSLTMKVDPDLRDEMLQAVEKHLIEDLTVAQNYGIQPQQILADLRERNAARRQQRSWMP</sequence>
<protein>
    <submittedName>
        <fullName evidence="3">Uncharacterized protein</fullName>
    </submittedName>
</protein>
<dbReference type="Proteomes" id="UP000887566">
    <property type="component" value="Unplaced"/>
</dbReference>
<evidence type="ECO:0000256" key="1">
    <source>
        <dbReference type="SAM" id="MobiDB-lite"/>
    </source>
</evidence>
<dbReference type="WBParaSite" id="PSAMB.scaffold427size51672.g5827.t1">
    <property type="protein sequence ID" value="PSAMB.scaffold427size51672.g5827.t1"/>
    <property type="gene ID" value="PSAMB.scaffold427size51672.g5827"/>
</dbReference>
<evidence type="ECO:0000313" key="2">
    <source>
        <dbReference type="Proteomes" id="UP000887566"/>
    </source>
</evidence>
<organism evidence="2 3">
    <name type="scientific">Plectus sambesii</name>
    <dbReference type="NCBI Taxonomy" id="2011161"/>
    <lineage>
        <taxon>Eukaryota</taxon>
        <taxon>Metazoa</taxon>
        <taxon>Ecdysozoa</taxon>
        <taxon>Nematoda</taxon>
        <taxon>Chromadorea</taxon>
        <taxon>Plectida</taxon>
        <taxon>Plectina</taxon>
        <taxon>Plectoidea</taxon>
        <taxon>Plectidae</taxon>
        <taxon>Plectus</taxon>
    </lineage>
</organism>
<feature type="region of interest" description="Disordered" evidence="1">
    <location>
        <begin position="110"/>
        <end position="130"/>
    </location>
</feature>
<proteinExistence type="predicted"/>
<evidence type="ECO:0000313" key="3">
    <source>
        <dbReference type="WBParaSite" id="PSAMB.scaffold427size51672.g5827.t1"/>
    </source>
</evidence>